<evidence type="ECO:0000256" key="1">
    <source>
        <dbReference type="SAM" id="MobiDB-lite"/>
    </source>
</evidence>
<evidence type="ECO:0000313" key="2">
    <source>
        <dbReference type="EMBL" id="MEM5535416.1"/>
    </source>
</evidence>
<dbReference type="Gene3D" id="3.40.50.1240">
    <property type="entry name" value="Phosphoglycerate mutase-like"/>
    <property type="match status" value="1"/>
</dbReference>
<name>A0ABU9TNX5_9GAMM</name>
<dbReference type="Pfam" id="PF00300">
    <property type="entry name" value="His_Phos_1"/>
    <property type="match status" value="1"/>
</dbReference>
<organism evidence="2 3">
    <name type="scientific">Neptuniibacter pectenicola</name>
    <dbReference type="NCBI Taxonomy" id="1806669"/>
    <lineage>
        <taxon>Bacteria</taxon>
        <taxon>Pseudomonadati</taxon>
        <taxon>Pseudomonadota</taxon>
        <taxon>Gammaproteobacteria</taxon>
        <taxon>Oceanospirillales</taxon>
        <taxon>Oceanospirillaceae</taxon>
        <taxon>Neptuniibacter</taxon>
    </lineage>
</organism>
<evidence type="ECO:0000313" key="3">
    <source>
        <dbReference type="Proteomes" id="UP001449225"/>
    </source>
</evidence>
<dbReference type="CDD" id="cd07040">
    <property type="entry name" value="HP"/>
    <property type="match status" value="1"/>
</dbReference>
<comment type="caution">
    <text evidence="2">The sequence shown here is derived from an EMBL/GenBank/DDBJ whole genome shotgun (WGS) entry which is preliminary data.</text>
</comment>
<dbReference type="EMBL" id="JBBMRA010000002">
    <property type="protein sequence ID" value="MEM5535416.1"/>
    <property type="molecule type" value="Genomic_DNA"/>
</dbReference>
<gene>
    <name evidence="2" type="ORF">WNY58_03320</name>
</gene>
<dbReference type="RefSeq" id="WP_342853727.1">
    <property type="nucleotide sequence ID" value="NZ_JBBMRA010000002.1"/>
</dbReference>
<dbReference type="InterPro" id="IPR029033">
    <property type="entry name" value="His_PPase_superfam"/>
</dbReference>
<keyword evidence="3" id="KW-1185">Reference proteome</keyword>
<dbReference type="InterPro" id="IPR013078">
    <property type="entry name" value="His_Pase_superF_clade-1"/>
</dbReference>
<reference evidence="2 3" key="1">
    <citation type="submission" date="2024-03" db="EMBL/GenBank/DDBJ databases">
        <title>Community enrichment and isolation of bacterial strains for fucoidan degradation.</title>
        <authorList>
            <person name="Sichert A."/>
        </authorList>
    </citation>
    <scope>NUCLEOTIDE SEQUENCE [LARGE SCALE GENOMIC DNA]</scope>
    <source>
        <strain evidence="2 3">AS76</strain>
    </source>
</reference>
<feature type="region of interest" description="Disordered" evidence="1">
    <location>
        <begin position="1"/>
        <end position="21"/>
    </location>
</feature>
<dbReference type="Proteomes" id="UP001449225">
    <property type="component" value="Unassembled WGS sequence"/>
</dbReference>
<sequence length="145" mass="15624">MRHGEAESSASSDAARRLTPSGAQSVITRIQHNAERLSSVNRVIHSPYLRTIQTAESVAHGLNLTAMVDSSLWTPDADPLAALESLADHIDSTPLIVTHMPLISYVEALCCEGAIAYPRSFSCAEIAEIKVEWPAAGLGSLVRRF</sequence>
<protein>
    <submittedName>
        <fullName evidence="2">Histidine phosphatase family protein</fullName>
    </submittedName>
</protein>
<dbReference type="SUPFAM" id="SSF53254">
    <property type="entry name" value="Phosphoglycerate mutase-like"/>
    <property type="match status" value="1"/>
</dbReference>
<proteinExistence type="predicted"/>
<accession>A0ABU9TNX5</accession>